<dbReference type="GeneID" id="68116406"/>
<comment type="caution">
    <text evidence="1">The sequence shown here is derived from an EMBL/GenBank/DDBJ whole genome shotgun (WGS) entry which is preliminary data.</text>
</comment>
<organism evidence="1 2">
    <name type="scientific">Naegleria fowleri</name>
    <name type="common">Brain eating amoeba</name>
    <dbReference type="NCBI Taxonomy" id="5763"/>
    <lineage>
        <taxon>Eukaryota</taxon>
        <taxon>Discoba</taxon>
        <taxon>Heterolobosea</taxon>
        <taxon>Tetramitia</taxon>
        <taxon>Eutetramitia</taxon>
        <taxon>Vahlkampfiidae</taxon>
        <taxon>Naegleria</taxon>
    </lineage>
</organism>
<proteinExistence type="predicted"/>
<dbReference type="Proteomes" id="UP000444721">
    <property type="component" value="Unassembled WGS sequence"/>
</dbReference>
<protein>
    <submittedName>
        <fullName evidence="1">Uncharacterized protein</fullName>
    </submittedName>
</protein>
<dbReference type="AlphaFoldDB" id="A0A6A5BC80"/>
<keyword evidence="2" id="KW-1185">Reference proteome</keyword>
<dbReference type="EMBL" id="VFQX01000068">
    <property type="protein sequence ID" value="KAF0972286.1"/>
    <property type="molecule type" value="Genomic_DNA"/>
</dbReference>
<reference evidence="1 2" key="1">
    <citation type="journal article" date="2019" name="Sci. Rep.">
        <title>Nanopore sequencing improves the draft genome of the human pathogenic amoeba Naegleria fowleri.</title>
        <authorList>
            <person name="Liechti N."/>
            <person name="Schurch N."/>
            <person name="Bruggmann R."/>
            <person name="Wittwer M."/>
        </authorList>
    </citation>
    <scope>NUCLEOTIDE SEQUENCE [LARGE SCALE GENOMIC DNA]</scope>
    <source>
        <strain evidence="1 2">ATCC 30894</strain>
    </source>
</reference>
<sequence>MKFESIADVGVVLVVTVLIFGFHHSGPHHVHSLSLQQQPQQGQQQQQTQIAPTSFTNVPESKYCVRYLNQTQNDTQVGVTLESYYDCGKSDRNGDLSVIHQKNPDRMDLLLYHFSNYPNPTYGMIGYPLLGNPTPSTQQSLPNSISTQLPAPNFQMWISLDRIVEFTLSLQGGTDLNSEKASLQILQDFPINSQNIPFTIQKQNYGGQGRNYKSIFADLEIPLLSTINSSSPTSSRPPYAQKLHVRAIVSESETRARTNLLSGGGAQGGRDAFAYRTTPTSVTLLVTAHGVRPGAIQGTGNVGDAAGVVSETESTWAIFATVFVGNGYVLNTKPQKRATAPWTTSGGQSYPLPYDVLPDYYLYNVSMNGMYIPGSSQTGAPKTPLGYFTLPRFAYGNEKSRIQLVDLVDTVKQGTSFSSSPPSNSAMKNSGVSSDATRVVMIPAQKQEASNIGENRKAVAIQTVQFAPIFIGAVEVTDDCNCATNVQTVWDNNASQRKQVNE</sequence>
<dbReference type="VEuPathDB" id="AmoebaDB:NF0105750"/>
<accession>A0A6A5BC80</accession>
<gene>
    <name evidence="1" type="ORF">FDP41_009189</name>
</gene>
<name>A0A6A5BC80_NAEFO</name>
<dbReference type="VEuPathDB" id="AmoebaDB:NfTy_060560"/>
<dbReference type="VEuPathDB" id="AmoebaDB:NF0105770"/>
<dbReference type="RefSeq" id="XP_044557001.1">
    <property type="nucleotide sequence ID" value="XM_044713120.1"/>
</dbReference>
<dbReference type="VEuPathDB" id="AmoebaDB:NF0105760"/>
<dbReference type="OrthoDB" id="10348613at2759"/>
<evidence type="ECO:0000313" key="2">
    <source>
        <dbReference type="Proteomes" id="UP000444721"/>
    </source>
</evidence>
<dbReference type="VEuPathDB" id="AmoebaDB:FDP41_009189"/>
<evidence type="ECO:0000313" key="1">
    <source>
        <dbReference type="EMBL" id="KAF0972286.1"/>
    </source>
</evidence>